<evidence type="ECO:0000256" key="1">
    <source>
        <dbReference type="ARBA" id="ARBA00001974"/>
    </source>
</evidence>
<evidence type="ECO:0000259" key="13">
    <source>
        <dbReference type="Pfam" id="PF12806"/>
    </source>
</evidence>
<evidence type="ECO:0000256" key="6">
    <source>
        <dbReference type="ARBA" id="ARBA00051388"/>
    </source>
</evidence>
<dbReference type="Gene3D" id="1.20.140.10">
    <property type="entry name" value="Butyryl-CoA Dehydrogenase, subunit A, domain 3"/>
    <property type="match status" value="1"/>
</dbReference>
<dbReference type="InterPro" id="IPR025878">
    <property type="entry name" value="Acyl-CoA_dh-like_C_dom"/>
</dbReference>
<dbReference type="InterPro" id="IPR037069">
    <property type="entry name" value="AcylCoA_DH/ox_N_sf"/>
</dbReference>
<dbReference type="AlphaFoldDB" id="A0A934SPN2"/>
<dbReference type="Gene3D" id="2.40.110.10">
    <property type="entry name" value="Butyryl-CoA Dehydrogenase, subunit A, domain 2"/>
    <property type="match status" value="1"/>
</dbReference>
<dbReference type="GO" id="GO:0016627">
    <property type="term" value="F:oxidoreductase activity, acting on the CH-CH group of donors"/>
    <property type="evidence" value="ECO:0007669"/>
    <property type="project" value="InterPro"/>
</dbReference>
<dbReference type="PANTHER" id="PTHR42803:SF1">
    <property type="entry name" value="BROAD-SPECIFICITY LINEAR ACYL-COA DEHYDROGENASE FADE5"/>
    <property type="match status" value="1"/>
</dbReference>
<dbReference type="PANTHER" id="PTHR42803">
    <property type="entry name" value="ACYL-COA DEHYDROGENASE"/>
    <property type="match status" value="1"/>
</dbReference>
<feature type="domain" description="Acyl-CoA oxidase/dehydrogenase middle" evidence="11">
    <location>
        <begin position="161"/>
        <end position="268"/>
    </location>
</feature>
<evidence type="ECO:0000256" key="2">
    <source>
        <dbReference type="ARBA" id="ARBA00009347"/>
    </source>
</evidence>
<reference evidence="14" key="1">
    <citation type="submission" date="2021-01" db="EMBL/GenBank/DDBJ databases">
        <title>Genome sequence of strain Noviherbaspirillum sp. DKR-6.</title>
        <authorList>
            <person name="Chaudhary D.K."/>
        </authorList>
    </citation>
    <scope>NUCLEOTIDE SEQUENCE</scope>
    <source>
        <strain evidence="14">DKR-6</strain>
    </source>
</reference>
<comment type="catalytic activity">
    <reaction evidence="6">
        <text>3-(methylsulfanyl)propanoyl-CoA + oxidized [electron-transfer flavoprotein] + H(+) = 3-(methylsulfanyl)acryloyl-CoA + reduced [electron-transfer flavoprotein]</text>
        <dbReference type="Rhea" id="RHEA:52612"/>
        <dbReference type="Rhea" id="RHEA-COMP:10685"/>
        <dbReference type="Rhea" id="RHEA-COMP:10686"/>
        <dbReference type="ChEBI" id="CHEBI:15378"/>
        <dbReference type="ChEBI" id="CHEBI:57692"/>
        <dbReference type="ChEBI" id="CHEBI:58307"/>
        <dbReference type="ChEBI" id="CHEBI:82815"/>
        <dbReference type="ChEBI" id="CHEBI:84994"/>
        <dbReference type="EC" id="1.3.99.41"/>
    </reaction>
    <physiologicalReaction direction="left-to-right" evidence="6">
        <dbReference type="Rhea" id="RHEA:52613"/>
    </physiologicalReaction>
</comment>
<evidence type="ECO:0000259" key="10">
    <source>
        <dbReference type="Pfam" id="PF00441"/>
    </source>
</evidence>
<dbReference type="Proteomes" id="UP000622890">
    <property type="component" value="Unassembled WGS sequence"/>
</dbReference>
<gene>
    <name evidence="14" type="ORF">JJB74_07355</name>
</gene>
<evidence type="ECO:0000256" key="8">
    <source>
        <dbReference type="ARBA" id="ARBA00066694"/>
    </source>
</evidence>
<dbReference type="RefSeq" id="WP_200591165.1">
    <property type="nucleotide sequence ID" value="NZ_JAEPBG010000002.1"/>
</dbReference>
<evidence type="ECO:0000256" key="7">
    <source>
        <dbReference type="ARBA" id="ARBA00058683"/>
    </source>
</evidence>
<dbReference type="Pfam" id="PF00441">
    <property type="entry name" value="Acyl-CoA_dh_1"/>
    <property type="match status" value="1"/>
</dbReference>
<dbReference type="EMBL" id="JAEPBG010000002">
    <property type="protein sequence ID" value="MBK4734416.1"/>
    <property type="molecule type" value="Genomic_DNA"/>
</dbReference>
<protein>
    <recommendedName>
        <fullName evidence="9">3-methylmercaptopropionyl-CoA dehydrogenase</fullName>
        <ecNumber evidence="8">1.3.99.41</ecNumber>
    </recommendedName>
</protein>
<keyword evidence="3" id="KW-0285">Flavoprotein</keyword>
<dbReference type="SUPFAM" id="SSF47203">
    <property type="entry name" value="Acyl-CoA dehydrogenase C-terminal domain-like"/>
    <property type="match status" value="1"/>
</dbReference>
<comment type="function">
    <text evidence="7">Involved in the assimilation of dimethylsulphoniopropionate (DMSP), an important compound in the fixation of carbon in marine phytoplankton, by mediating the conversion of 3-(methylthio)propanoyl-CoA (MMPA-CoA) to 3-(methylthio)acryloyl-CoA (MTA-CoA).</text>
</comment>
<dbReference type="InterPro" id="IPR052166">
    <property type="entry name" value="Diverse_Acyl-CoA_DH"/>
</dbReference>
<evidence type="ECO:0000256" key="5">
    <source>
        <dbReference type="ARBA" id="ARBA00023002"/>
    </source>
</evidence>
<evidence type="ECO:0000313" key="14">
    <source>
        <dbReference type="EMBL" id="MBK4734416.1"/>
    </source>
</evidence>
<organism evidence="14 15">
    <name type="scientific">Noviherbaspirillum pedocola</name>
    <dbReference type="NCBI Taxonomy" id="2801341"/>
    <lineage>
        <taxon>Bacteria</taxon>
        <taxon>Pseudomonadati</taxon>
        <taxon>Pseudomonadota</taxon>
        <taxon>Betaproteobacteria</taxon>
        <taxon>Burkholderiales</taxon>
        <taxon>Oxalobacteraceae</taxon>
        <taxon>Noviherbaspirillum</taxon>
    </lineage>
</organism>
<dbReference type="Pfam" id="PF02771">
    <property type="entry name" value="Acyl-CoA_dh_N"/>
    <property type="match status" value="1"/>
</dbReference>
<dbReference type="Gene3D" id="1.10.540.10">
    <property type="entry name" value="Acyl-CoA dehydrogenase/oxidase, N-terminal domain"/>
    <property type="match status" value="1"/>
</dbReference>
<name>A0A934SPN2_9BURK</name>
<comment type="similarity">
    <text evidence="2">Belongs to the acyl-CoA dehydrogenase family.</text>
</comment>
<keyword evidence="15" id="KW-1185">Reference proteome</keyword>
<keyword evidence="5" id="KW-0560">Oxidoreductase</keyword>
<evidence type="ECO:0000313" key="15">
    <source>
        <dbReference type="Proteomes" id="UP000622890"/>
    </source>
</evidence>
<dbReference type="SUPFAM" id="SSF56645">
    <property type="entry name" value="Acyl-CoA dehydrogenase NM domain-like"/>
    <property type="match status" value="1"/>
</dbReference>
<dbReference type="EC" id="1.3.99.41" evidence="8"/>
<comment type="caution">
    <text evidence="14">The sequence shown here is derived from an EMBL/GenBank/DDBJ whole genome shotgun (WGS) entry which is preliminary data.</text>
</comment>
<dbReference type="InterPro" id="IPR009075">
    <property type="entry name" value="AcylCo_DH/oxidase_C"/>
</dbReference>
<dbReference type="InterPro" id="IPR013786">
    <property type="entry name" value="AcylCoA_DH/ox_N"/>
</dbReference>
<feature type="domain" description="Acyl-CoA dehydrogenase/oxidase N-terminal" evidence="12">
    <location>
        <begin position="39"/>
        <end position="155"/>
    </location>
</feature>
<dbReference type="InterPro" id="IPR009100">
    <property type="entry name" value="AcylCoA_DH/oxidase_NM_dom_sf"/>
</dbReference>
<evidence type="ECO:0000256" key="9">
    <source>
        <dbReference type="ARBA" id="ARBA00069043"/>
    </source>
</evidence>
<evidence type="ECO:0000256" key="4">
    <source>
        <dbReference type="ARBA" id="ARBA00022827"/>
    </source>
</evidence>
<dbReference type="GO" id="GO:0050660">
    <property type="term" value="F:flavin adenine dinucleotide binding"/>
    <property type="evidence" value="ECO:0007669"/>
    <property type="project" value="InterPro"/>
</dbReference>
<dbReference type="Pfam" id="PF12806">
    <property type="entry name" value="Acyl-CoA_dh_C"/>
    <property type="match status" value="1"/>
</dbReference>
<dbReference type="InterPro" id="IPR046373">
    <property type="entry name" value="Acyl-CoA_Oxase/DH_mid-dom_sf"/>
</dbReference>
<proteinExistence type="inferred from homology"/>
<evidence type="ECO:0000259" key="12">
    <source>
        <dbReference type="Pfam" id="PF02771"/>
    </source>
</evidence>
<dbReference type="FunFam" id="2.40.110.10:FF:000031">
    <property type="entry name" value="Acyl-CoA dehydrogenase, putative"/>
    <property type="match status" value="1"/>
</dbReference>
<dbReference type="Pfam" id="PF02770">
    <property type="entry name" value="Acyl-CoA_dh_M"/>
    <property type="match status" value="1"/>
</dbReference>
<feature type="domain" description="Acyl-CoA dehydrogenase/oxidase C-terminal" evidence="10">
    <location>
        <begin position="283"/>
        <end position="450"/>
    </location>
</feature>
<sequence length="594" mass="63717">MSQYRPPLSDIRFLLQHVFDIDAHSRATGASLDLDTALAIAEEAGRLASDRIDPINRAGDVHGARWKDGEVSTAPGFADAWRAFREGGWSALRFPEEYGGQGLPMAISAVVDEMWHAASISFALCPMLTNGAAEALLTAASDTLKATYLEKLVSGAWTGTMNLTEPQAGSDLAAVKTRALAQADGSYRIHGQKIFITYGEHDMAENIIHLVLARTPDAPAGVKGISLFVVPKFLVGTDGRLGARNDVRCASIEHKLGIHGSPTAVMLFGEHEGAIGYLVGEENRGLETMFIMMNEARFAVGLQGLAISERAYQHALAYARERVQGKALGEDGSQGTSILRHPDVRRMLLGMRSHIDAMRALAVYVAMQKDIAHAPDNDAGERDAAQRRMEFLVPIVKGWFTENAQHITSDALQVFGGMGFIEETGAAQYLRDARILTIYEGTTAIQANDLVGRKTLRDDGATAAALLDAIETDARRLEAVDGRAAASLRAALAQSCAALRAALLWMRETQATDARAVYAGAVPYLECWGLLCGGWMHARRLLAATTLADAGTLPDASAMSAGYFAEHALSRIPGLAASIMSGASFALHFPDSAW</sequence>
<dbReference type="InterPro" id="IPR006091">
    <property type="entry name" value="Acyl-CoA_Oxase/DH_mid-dom"/>
</dbReference>
<keyword evidence="4" id="KW-0274">FAD</keyword>
<accession>A0A934SPN2</accession>
<evidence type="ECO:0000256" key="3">
    <source>
        <dbReference type="ARBA" id="ARBA00022630"/>
    </source>
</evidence>
<evidence type="ECO:0000259" key="11">
    <source>
        <dbReference type="Pfam" id="PF02770"/>
    </source>
</evidence>
<comment type="cofactor">
    <cofactor evidence="1">
        <name>FAD</name>
        <dbReference type="ChEBI" id="CHEBI:57692"/>
    </cofactor>
</comment>
<feature type="domain" description="Acetyl-CoA dehydrogenase-like C-terminal" evidence="13">
    <location>
        <begin position="479"/>
        <end position="587"/>
    </location>
</feature>
<dbReference type="InterPro" id="IPR036250">
    <property type="entry name" value="AcylCo_DH-like_C"/>
</dbReference>